<dbReference type="RefSeq" id="XP_012895775.1">
    <property type="nucleotide sequence ID" value="XM_013040321.1"/>
</dbReference>
<feature type="region of interest" description="Disordered" evidence="4">
    <location>
        <begin position="20"/>
        <end position="125"/>
    </location>
</feature>
<dbReference type="AlphaFoldDB" id="D8M0Y8"/>
<sequence>MEHPSGASASVSATLQGSTIFLRTASPTSLRPTTQRTATRRSNRPLTLPIQTASDGAAVSGSEGSSDGDASFQENESDDELLIPRYGPSTTRSRSHSRRQAAAKEKKAAKSSAGAGGSGGARPLARSVSQGKRFFFEDESSCSSKTTRLGSSDRGLSREEESSGRVPTRGPAGSSSDGSPHDPNHSHTCNCRKSRCLKLYCECFASDVFCNGCNCVNCKNNPEHLKEREEVKQALIQRDPHVFEPHVVWDTPATRTNLRGCRCQKTRCVKKYCDCFQNGICCGPNCRCVDCKNTEEAALNRALSA</sequence>
<gene>
    <name evidence="6" type="ORF">GSBLH_T00001847001</name>
</gene>
<proteinExistence type="inferred from homology"/>
<dbReference type="PANTHER" id="PTHR12446:SF34">
    <property type="entry name" value="PROTEIN LIN-54 HOMOLOG"/>
    <property type="match status" value="1"/>
</dbReference>
<evidence type="ECO:0000313" key="7">
    <source>
        <dbReference type="Proteomes" id="UP000008312"/>
    </source>
</evidence>
<feature type="domain" description="CRC" evidence="5">
    <location>
        <begin position="185"/>
        <end position="296"/>
    </location>
</feature>
<dbReference type="PROSITE" id="PS51634">
    <property type="entry name" value="CRC"/>
    <property type="match status" value="1"/>
</dbReference>
<evidence type="ECO:0000259" key="5">
    <source>
        <dbReference type="PROSITE" id="PS51634"/>
    </source>
</evidence>
<dbReference type="OrthoDB" id="6283463at2759"/>
<dbReference type="EMBL" id="FN668644">
    <property type="protein sequence ID" value="CBK21727.2"/>
    <property type="molecule type" value="Genomic_DNA"/>
</dbReference>
<dbReference type="InParanoid" id="D8M0Y8"/>
<evidence type="ECO:0000256" key="1">
    <source>
        <dbReference type="ARBA" id="ARBA00004123"/>
    </source>
</evidence>
<organism evidence="6">
    <name type="scientific">Blastocystis hominis</name>
    <dbReference type="NCBI Taxonomy" id="12968"/>
    <lineage>
        <taxon>Eukaryota</taxon>
        <taxon>Sar</taxon>
        <taxon>Stramenopiles</taxon>
        <taxon>Bigyra</taxon>
        <taxon>Opalozoa</taxon>
        <taxon>Opalinata</taxon>
        <taxon>Blastocystidae</taxon>
        <taxon>Blastocystis</taxon>
    </lineage>
</organism>
<feature type="compositionally biased region" description="Polar residues" evidence="4">
    <location>
        <begin position="20"/>
        <end position="37"/>
    </location>
</feature>
<dbReference type="OMA" id="GSACLCK"/>
<evidence type="ECO:0000313" key="6">
    <source>
        <dbReference type="EMBL" id="CBK21727.2"/>
    </source>
</evidence>
<dbReference type="InterPro" id="IPR005172">
    <property type="entry name" value="CRC"/>
</dbReference>
<comment type="similarity">
    <text evidence="2">Belongs to the lin-54 family.</text>
</comment>
<evidence type="ECO:0000256" key="4">
    <source>
        <dbReference type="SAM" id="MobiDB-lite"/>
    </source>
</evidence>
<dbReference type="Pfam" id="PF03638">
    <property type="entry name" value="TCR"/>
    <property type="match status" value="2"/>
</dbReference>
<dbReference type="GeneID" id="24919072"/>
<keyword evidence="7" id="KW-1185">Reference proteome</keyword>
<feature type="compositionally biased region" description="Low complexity" evidence="4">
    <location>
        <begin position="53"/>
        <end position="71"/>
    </location>
</feature>
<keyword evidence="3" id="KW-0539">Nucleus</keyword>
<comment type="subcellular location">
    <subcellularLocation>
        <location evidence="1">Nucleus</location>
    </subcellularLocation>
</comment>
<dbReference type="GO" id="GO:0006355">
    <property type="term" value="P:regulation of DNA-templated transcription"/>
    <property type="evidence" value="ECO:0007669"/>
    <property type="project" value="TreeGrafter"/>
</dbReference>
<dbReference type="InterPro" id="IPR033467">
    <property type="entry name" value="Tesmin/TSO1-like_CXC"/>
</dbReference>
<dbReference type="InterPro" id="IPR028307">
    <property type="entry name" value="Lin-54_fam"/>
</dbReference>
<dbReference type="GO" id="GO:0005634">
    <property type="term" value="C:nucleus"/>
    <property type="evidence" value="ECO:0007669"/>
    <property type="project" value="UniProtKB-SubCell"/>
</dbReference>
<feature type="region of interest" description="Disordered" evidence="4">
    <location>
        <begin position="143"/>
        <end position="187"/>
    </location>
</feature>
<dbReference type="Proteomes" id="UP000008312">
    <property type="component" value="Unassembled WGS sequence"/>
</dbReference>
<protein>
    <recommendedName>
        <fullName evidence="5">CRC domain-containing protein</fullName>
    </recommendedName>
</protein>
<reference evidence="6" key="1">
    <citation type="submission" date="2010-02" db="EMBL/GenBank/DDBJ databases">
        <title>Sequencing and annotation of the Blastocystis hominis genome.</title>
        <authorList>
            <person name="Wincker P."/>
        </authorList>
    </citation>
    <scope>NUCLEOTIDE SEQUENCE</scope>
    <source>
        <strain evidence="6">Singapore isolate B</strain>
    </source>
</reference>
<accession>D8M0Y8</accession>
<evidence type="ECO:0000256" key="3">
    <source>
        <dbReference type="ARBA" id="ARBA00023242"/>
    </source>
</evidence>
<evidence type="ECO:0000256" key="2">
    <source>
        <dbReference type="ARBA" id="ARBA00007267"/>
    </source>
</evidence>
<name>D8M0Y8_BLAHO</name>
<dbReference type="SMART" id="SM01114">
    <property type="entry name" value="CXC"/>
    <property type="match status" value="2"/>
</dbReference>
<dbReference type="PANTHER" id="PTHR12446">
    <property type="entry name" value="TESMIN/TSO1-RELATED"/>
    <property type="match status" value="1"/>
</dbReference>